<evidence type="ECO:0000256" key="6">
    <source>
        <dbReference type="ARBA" id="ARBA00023237"/>
    </source>
</evidence>
<feature type="transmembrane region" description="Helical" evidence="9">
    <location>
        <begin position="34"/>
        <end position="56"/>
    </location>
</feature>
<evidence type="ECO:0000256" key="7">
    <source>
        <dbReference type="ARBA" id="ARBA00023288"/>
    </source>
</evidence>
<keyword evidence="6 8" id="KW-0998">Cell outer membrane</keyword>
<evidence type="ECO:0000256" key="1">
    <source>
        <dbReference type="ARBA" id="ARBA00003932"/>
    </source>
</evidence>
<keyword evidence="11" id="KW-1185">Reference proteome</keyword>
<dbReference type="KEGG" id="bdu:BDU_7012"/>
<dbReference type="InterPro" id="IPR000680">
    <property type="entry name" value="Borrelia_lipo"/>
</dbReference>
<proteinExistence type="predicted"/>
<dbReference type="EMBL" id="CP000985">
    <property type="protein sequence ID" value="ACH94080.1"/>
    <property type="molecule type" value="Genomic_DNA"/>
</dbReference>
<comment type="subcellular location">
    <subcellularLocation>
        <location evidence="2 8">Cell outer membrane</location>
        <topology evidence="2 8">Lipid-anchor</topology>
    </subcellularLocation>
</comment>
<dbReference type="GO" id="GO:0009279">
    <property type="term" value="C:cell outer membrane"/>
    <property type="evidence" value="ECO:0007669"/>
    <property type="project" value="UniProtKB-SubCell"/>
</dbReference>
<evidence type="ECO:0000256" key="9">
    <source>
        <dbReference type="SAM" id="Phobius"/>
    </source>
</evidence>
<evidence type="ECO:0000256" key="3">
    <source>
        <dbReference type="ARBA" id="ARBA00022729"/>
    </source>
</evidence>
<evidence type="ECO:0000256" key="4">
    <source>
        <dbReference type="ARBA" id="ARBA00023136"/>
    </source>
</evidence>
<keyword evidence="10" id="KW-0614">Plasmid</keyword>
<organism evidence="10 11">
    <name type="scientific">Borrelia duttonii (strain Ly)</name>
    <dbReference type="NCBI Taxonomy" id="412419"/>
    <lineage>
        <taxon>Bacteria</taxon>
        <taxon>Pseudomonadati</taxon>
        <taxon>Spirochaetota</taxon>
        <taxon>Spirochaetia</taxon>
        <taxon>Spirochaetales</taxon>
        <taxon>Borreliaceae</taxon>
        <taxon>Borrelia</taxon>
    </lineage>
</organism>
<reference evidence="10 11" key="1">
    <citation type="journal article" date="2008" name="PLoS Genet.">
        <title>The genome of Borrelia recurrentis, the agent of deadly louse-borne relapsing fever, is a degraded subset of tick-borne Borrelia duttonii.</title>
        <authorList>
            <person name="Lescot M."/>
            <person name="Audic S."/>
            <person name="Robert C."/>
            <person name="Nguyen T.T."/>
            <person name="Blanc G."/>
            <person name="Cutler S.J."/>
            <person name="Wincker P."/>
            <person name="Couloux A."/>
            <person name="Claverie J.-M."/>
            <person name="Raoult D."/>
            <person name="Drancourt M."/>
        </authorList>
    </citation>
    <scope>NUCLEOTIDE SEQUENCE [LARGE SCALE GENOMIC DNA]</scope>
    <source>
        <strain evidence="10 11">Ly</strain>
    </source>
</reference>
<gene>
    <name evidence="10" type="primary">vlp-c_2</name>
    <name evidence="10" type="ordered locus">BDU_7012</name>
</gene>
<name>B5RNZ4_BORDL</name>
<dbReference type="Proteomes" id="UP000000611">
    <property type="component" value="Plasmid pl35"/>
</dbReference>
<evidence type="ECO:0000256" key="8">
    <source>
        <dbReference type="RuleBase" id="RU363105"/>
    </source>
</evidence>
<keyword evidence="7 8" id="KW-0449">Lipoprotein</keyword>
<dbReference type="HOGENOM" id="CLU_054711_0_0_12"/>
<evidence type="ECO:0000313" key="10">
    <source>
        <dbReference type="EMBL" id="ACH94080.1"/>
    </source>
</evidence>
<keyword evidence="5 8" id="KW-0564">Palmitate</keyword>
<dbReference type="SUPFAM" id="SSF74748">
    <property type="entry name" value="Variable surface antigen VlsE"/>
    <property type="match status" value="1"/>
</dbReference>
<evidence type="ECO:0000313" key="11">
    <source>
        <dbReference type="Proteomes" id="UP000000611"/>
    </source>
</evidence>
<comment type="function">
    <text evidence="1 8">The Vlp and Vsp proteins are antigenically distinct proteins, only one vlp or vsp gene is transcriptionally active at any one time. Switching between these genes is a mechanism of host immune response evasion.</text>
</comment>
<evidence type="ECO:0000256" key="5">
    <source>
        <dbReference type="ARBA" id="ARBA00023139"/>
    </source>
</evidence>
<dbReference type="AlphaFoldDB" id="B5RNZ4"/>
<evidence type="ECO:0000256" key="2">
    <source>
        <dbReference type="ARBA" id="ARBA00004459"/>
    </source>
</evidence>
<sequence length="390" mass="40130">MNREVKEGEIKEIGIERVRERGNRMDKMWDRMRIKGIILMMMMVMMMMGCNSGGVGEAEQGKNKFLQSLVNVSEEFLNVFTSFGEMVGSVLGLKADSKKSDVAAYFKTVQDTVQGAKDGLNKIVAEMKKESNPHAAATETAVKKLVSETLDKIITGAKTASEAIGGDANDFIGNVAAGGANGAGAGAKGDGVENLVKGIKSIVDIVLKNKGSAEAGDGKKADALGARGNNAGDAGKLFGNTDNNGAIAADAKKAAADAAKAVGAVTGADILQAISKNNGDSAKLANHNASAQVTGVASDIKDAVIAGGIALRAMAKGGKFANEKDNANNDVVTAVRGAAVSAVSKALDTLTIAIREAMDLGLKEIKKVMKINNDTPVATSEKSGSGVKNQ</sequence>
<keyword evidence="4 8" id="KW-0472">Membrane</keyword>
<keyword evidence="9" id="KW-1133">Transmembrane helix</keyword>
<dbReference type="Pfam" id="PF00921">
    <property type="entry name" value="Lipoprotein_2"/>
    <property type="match status" value="1"/>
</dbReference>
<protein>
    <recommendedName>
        <fullName evidence="8">Variable large protein</fullName>
    </recommendedName>
</protein>
<keyword evidence="9" id="KW-0812">Transmembrane</keyword>
<keyword evidence="3" id="KW-0732">Signal</keyword>
<geneLocation type="plasmid" evidence="10 11">
    <name>pl35</name>
</geneLocation>
<accession>B5RNZ4</accession>